<name>A0ABQ7NRG5_BRACM</name>
<reference evidence="1 2" key="1">
    <citation type="submission" date="2021-03" db="EMBL/GenBank/DDBJ databases">
        <authorList>
            <person name="King G.J."/>
            <person name="Bancroft I."/>
            <person name="Baten A."/>
            <person name="Bloomfield J."/>
            <person name="Borpatragohain P."/>
            <person name="He Z."/>
            <person name="Irish N."/>
            <person name="Irwin J."/>
            <person name="Liu K."/>
            <person name="Mauleon R.P."/>
            <person name="Moore J."/>
            <person name="Morris R."/>
            <person name="Ostergaard L."/>
            <person name="Wang B."/>
            <person name="Wells R."/>
        </authorList>
    </citation>
    <scope>NUCLEOTIDE SEQUENCE [LARGE SCALE GENOMIC DNA]</scope>
    <source>
        <strain evidence="1">R-o-18</strain>
        <tissue evidence="1">Leaf</tissue>
    </source>
</reference>
<proteinExistence type="predicted"/>
<protein>
    <submittedName>
        <fullName evidence="1">Uncharacterized protein</fullName>
    </submittedName>
</protein>
<comment type="caution">
    <text evidence="1">The sequence shown here is derived from an EMBL/GenBank/DDBJ whole genome shotgun (WGS) entry which is preliminary data.</text>
</comment>
<evidence type="ECO:0000313" key="2">
    <source>
        <dbReference type="Proteomes" id="UP000823674"/>
    </source>
</evidence>
<dbReference type="Proteomes" id="UP000823674">
    <property type="component" value="Chromosome A01"/>
</dbReference>
<evidence type="ECO:0000313" key="1">
    <source>
        <dbReference type="EMBL" id="KAG5413465.1"/>
    </source>
</evidence>
<sequence length="158" mass="18536">MFINSETNGSHHRRLTFAAFLNTDLSADEEEQRHQAWDTTTTPTATMSSSPWNHTYYTNTTTTPTVSPSPWNQNYSPYYKSPWIYQTRTIEDDLDNSLIRYDRETRSSYIFLGCFWRSAIHWIRFQNIRVWKDLKDFSGFKSTSGLVNTIVITNINSI</sequence>
<accession>A0ABQ7NRG5</accession>
<organism evidence="1 2">
    <name type="scientific">Brassica rapa subsp. trilocularis</name>
    <dbReference type="NCBI Taxonomy" id="1813537"/>
    <lineage>
        <taxon>Eukaryota</taxon>
        <taxon>Viridiplantae</taxon>
        <taxon>Streptophyta</taxon>
        <taxon>Embryophyta</taxon>
        <taxon>Tracheophyta</taxon>
        <taxon>Spermatophyta</taxon>
        <taxon>Magnoliopsida</taxon>
        <taxon>eudicotyledons</taxon>
        <taxon>Gunneridae</taxon>
        <taxon>Pentapetalae</taxon>
        <taxon>rosids</taxon>
        <taxon>malvids</taxon>
        <taxon>Brassicales</taxon>
        <taxon>Brassicaceae</taxon>
        <taxon>Brassiceae</taxon>
        <taxon>Brassica</taxon>
    </lineage>
</organism>
<gene>
    <name evidence="1" type="primary">A01p012100.1_BraROA</name>
    <name evidence="1" type="ORF">IGI04_001032</name>
</gene>
<dbReference type="EMBL" id="JADBGQ010000001">
    <property type="protein sequence ID" value="KAG5413465.1"/>
    <property type="molecule type" value="Genomic_DNA"/>
</dbReference>
<keyword evidence="2" id="KW-1185">Reference proteome</keyword>